<evidence type="ECO:0000313" key="1">
    <source>
        <dbReference type="EMBL" id="CAD8687152.1"/>
    </source>
</evidence>
<reference evidence="1" key="1">
    <citation type="submission" date="2021-01" db="EMBL/GenBank/DDBJ databases">
        <authorList>
            <person name="Corre E."/>
            <person name="Pelletier E."/>
            <person name="Niang G."/>
            <person name="Scheremetjew M."/>
            <person name="Finn R."/>
            <person name="Kale V."/>
            <person name="Holt S."/>
            <person name="Cochrane G."/>
            <person name="Meng A."/>
            <person name="Brown T."/>
            <person name="Cohen L."/>
        </authorList>
    </citation>
    <scope>NUCLEOTIDE SEQUENCE</scope>
    <source>
        <strain evidence="1">CCMP722</strain>
    </source>
</reference>
<dbReference type="Gene3D" id="1.25.40.10">
    <property type="entry name" value="Tetratricopeptide repeat domain"/>
    <property type="match status" value="1"/>
</dbReference>
<name>A0A7S0WW13_9CHLO</name>
<accession>A0A7S0WW13</accession>
<dbReference type="InterPro" id="IPR011990">
    <property type="entry name" value="TPR-like_helical_dom_sf"/>
</dbReference>
<dbReference type="EMBL" id="HBFA01035997">
    <property type="protein sequence ID" value="CAD8687152.1"/>
    <property type="molecule type" value="Transcribed_RNA"/>
</dbReference>
<protein>
    <submittedName>
        <fullName evidence="1">Uncharacterized protein</fullName>
    </submittedName>
</protein>
<dbReference type="AlphaFoldDB" id="A0A7S0WW13"/>
<gene>
    <name evidence="1" type="ORF">POBO1169_LOCUS18034</name>
</gene>
<proteinExistence type="predicted"/>
<sequence>MHACMSTVNKAVATSRATCRLANVPKAVVSSAASYRHKQLRSSPWKFQQPSKAGRTLAVSVKAAKGEAKTKDVADESPINAAEAIEWGQEAFSKGEYQRALDLFREVFTLPGSGAMRYSGTVREISCASPGEENAALYNIACCCARLGKPQDGLEALQTALENGFDGYENIKTDPDLAPVRQLAEFDSMFGKYDSLLAKLTGKKSSTNKKWWERW</sequence>
<organism evidence="1">
    <name type="scientific">Pyramimonas obovata</name>
    <dbReference type="NCBI Taxonomy" id="1411642"/>
    <lineage>
        <taxon>Eukaryota</taxon>
        <taxon>Viridiplantae</taxon>
        <taxon>Chlorophyta</taxon>
        <taxon>Pyramimonadophyceae</taxon>
        <taxon>Pyramimonadales</taxon>
        <taxon>Pyramimonadaceae</taxon>
        <taxon>Pyramimonas</taxon>
        <taxon>Pyramimonas incertae sedis</taxon>
    </lineage>
</organism>
<dbReference type="SUPFAM" id="SSF48452">
    <property type="entry name" value="TPR-like"/>
    <property type="match status" value="1"/>
</dbReference>
<dbReference type="NCBIfam" id="NF047558">
    <property type="entry name" value="TPR_END_plus"/>
    <property type="match status" value="1"/>
</dbReference>